<dbReference type="InterPro" id="IPR001078">
    <property type="entry name" value="2-oxoacid_DH_actylTfrase"/>
</dbReference>
<comment type="cofactor">
    <cofactor evidence="1">
        <name>(R)-lipoate</name>
        <dbReference type="ChEBI" id="CHEBI:83088"/>
    </cofactor>
</comment>
<keyword evidence="2" id="KW-0808">Transferase</keyword>
<accession>A0ABY7M298</accession>
<dbReference type="EMBL" id="CP115156">
    <property type="protein sequence ID" value="WBL31540.1"/>
    <property type="molecule type" value="Genomic_DNA"/>
</dbReference>
<evidence type="ECO:0000313" key="5">
    <source>
        <dbReference type="EMBL" id="WBL31540.1"/>
    </source>
</evidence>
<feature type="domain" description="2-oxoacid dehydrogenase acyltransferase catalytic" evidence="4">
    <location>
        <begin position="17"/>
        <end position="245"/>
    </location>
</feature>
<keyword evidence="6" id="KW-1185">Reference proteome</keyword>
<name>A0ABY7M298_9MOLU</name>
<proteinExistence type="predicted"/>
<evidence type="ECO:0000256" key="1">
    <source>
        <dbReference type="ARBA" id="ARBA00001938"/>
    </source>
</evidence>
<dbReference type="PANTHER" id="PTHR43178:SF5">
    <property type="entry name" value="LIPOAMIDE ACYLTRANSFERASE COMPONENT OF BRANCHED-CHAIN ALPHA-KETO ACID DEHYDROGENASE COMPLEX, MITOCHONDRIAL"/>
    <property type="match status" value="1"/>
</dbReference>
<gene>
    <name evidence="5" type="ORF">O7R10_00545</name>
</gene>
<keyword evidence="3" id="KW-0012">Acyltransferase</keyword>
<evidence type="ECO:0000256" key="2">
    <source>
        <dbReference type="ARBA" id="ARBA00022679"/>
    </source>
</evidence>
<organism evidence="5 6">
    <name type="scientific">Candidatus Phytoplasma sacchari</name>
    <dbReference type="NCBI Taxonomy" id="2609813"/>
    <lineage>
        <taxon>Bacteria</taxon>
        <taxon>Bacillati</taxon>
        <taxon>Mycoplasmatota</taxon>
        <taxon>Mollicutes</taxon>
        <taxon>Acholeplasmatales</taxon>
        <taxon>Acholeplasmataceae</taxon>
        <taxon>Candidatus Phytoplasma</taxon>
        <taxon>16SrXI (Rice yellow dwarf group)</taxon>
    </lineage>
</organism>
<evidence type="ECO:0000259" key="4">
    <source>
        <dbReference type="Pfam" id="PF00198"/>
    </source>
</evidence>
<dbReference type="PANTHER" id="PTHR43178">
    <property type="entry name" value="DIHYDROLIPOAMIDE ACETYLTRANSFERASE COMPONENT OF PYRUVATE DEHYDROGENASE COMPLEX"/>
    <property type="match status" value="1"/>
</dbReference>
<evidence type="ECO:0000313" key="6">
    <source>
        <dbReference type="Proteomes" id="UP001210120"/>
    </source>
</evidence>
<dbReference type="Gene3D" id="3.30.559.10">
    <property type="entry name" value="Chloramphenicol acetyltransferase-like domain"/>
    <property type="match status" value="1"/>
</dbReference>
<dbReference type="InterPro" id="IPR050743">
    <property type="entry name" value="2-oxoacid_DH_E2_comp"/>
</dbReference>
<dbReference type="SUPFAM" id="SSF52777">
    <property type="entry name" value="CoA-dependent acyltransferases"/>
    <property type="match status" value="1"/>
</dbReference>
<dbReference type="Pfam" id="PF00198">
    <property type="entry name" value="2-oxoacid_dh"/>
    <property type="match status" value="1"/>
</dbReference>
<sequence>METNNNKKNINLNQDENEFEVEKISILRENIAKNMMISKNLIPDATLISEVDVSDLVILRQKHKEAANQKGIKLTYMAFISKAVINALEYFPILNYSFDDSKNELIKKKKINLGIAVDTPQGLIVPNIKNVNSLSIFELAKEIQDIAKITLEMKIKKEHIIGGTFTLSNYGATGVLYGTPIIKYPELAILGIGSIIKKPVFKNHTICVADILPLSLSFDHRIIDGVYCGNFLKRISFLLNDISKLEANIF</sequence>
<protein>
    <submittedName>
        <fullName evidence="5">Dihydrolipoamide acetyltransferase family protein</fullName>
    </submittedName>
</protein>
<dbReference type="Proteomes" id="UP001210120">
    <property type="component" value="Chromosome"/>
</dbReference>
<evidence type="ECO:0000256" key="3">
    <source>
        <dbReference type="ARBA" id="ARBA00023315"/>
    </source>
</evidence>
<dbReference type="InterPro" id="IPR023213">
    <property type="entry name" value="CAT-like_dom_sf"/>
</dbReference>
<reference evidence="5" key="1">
    <citation type="submission" date="2022-12" db="EMBL/GenBank/DDBJ databases">
        <title>Genomic Characterization of Candidatus Phytoplasma sacchari in China.</title>
        <authorList>
            <person name="Zhang R.-Y."/>
        </authorList>
    </citation>
    <scope>NUCLEOTIDE SEQUENCE [LARGE SCALE GENOMIC DNA]</scope>
    <source>
        <strain evidence="5">SCWL1</strain>
    </source>
</reference>